<reference evidence="1 2" key="1">
    <citation type="submission" date="2021-06" db="EMBL/GenBank/DDBJ databases">
        <authorList>
            <person name="Palmer J.M."/>
        </authorList>
    </citation>
    <scope>NUCLEOTIDE SEQUENCE [LARGE SCALE GENOMIC DNA]</scope>
    <source>
        <strain evidence="2">if_2019</strain>
        <tissue evidence="1">Muscle</tissue>
    </source>
</reference>
<sequence>MKGDFVKKIILRACIKLTTGDPQGTQAINLRLGWLHKTTPSVLLMTRRSFLGAQEWEVEKHRARLSSEKQGGATEREIPLLSCCLHFSICRGSKETTSEQSKHLLDSLNHRLLVLL</sequence>
<proteinExistence type="predicted"/>
<accession>A0ABV0T988</accession>
<comment type="caution">
    <text evidence="1">The sequence shown here is derived from an EMBL/GenBank/DDBJ whole genome shotgun (WGS) entry which is preliminary data.</text>
</comment>
<gene>
    <name evidence="1" type="ORF">ILYODFUR_010592</name>
</gene>
<organism evidence="1 2">
    <name type="scientific">Ilyodon furcidens</name>
    <name type="common">goldbreast splitfin</name>
    <dbReference type="NCBI Taxonomy" id="33524"/>
    <lineage>
        <taxon>Eukaryota</taxon>
        <taxon>Metazoa</taxon>
        <taxon>Chordata</taxon>
        <taxon>Craniata</taxon>
        <taxon>Vertebrata</taxon>
        <taxon>Euteleostomi</taxon>
        <taxon>Actinopterygii</taxon>
        <taxon>Neopterygii</taxon>
        <taxon>Teleostei</taxon>
        <taxon>Neoteleostei</taxon>
        <taxon>Acanthomorphata</taxon>
        <taxon>Ovalentaria</taxon>
        <taxon>Atherinomorphae</taxon>
        <taxon>Cyprinodontiformes</taxon>
        <taxon>Goodeidae</taxon>
        <taxon>Ilyodon</taxon>
    </lineage>
</organism>
<evidence type="ECO:0000313" key="2">
    <source>
        <dbReference type="Proteomes" id="UP001482620"/>
    </source>
</evidence>
<name>A0ABV0T988_9TELE</name>
<dbReference type="EMBL" id="JAHRIQ010023944">
    <property type="protein sequence ID" value="MEQ2228606.1"/>
    <property type="molecule type" value="Genomic_DNA"/>
</dbReference>
<evidence type="ECO:0000313" key="1">
    <source>
        <dbReference type="EMBL" id="MEQ2228606.1"/>
    </source>
</evidence>
<dbReference type="Proteomes" id="UP001482620">
    <property type="component" value="Unassembled WGS sequence"/>
</dbReference>
<keyword evidence="2" id="KW-1185">Reference proteome</keyword>
<protein>
    <submittedName>
        <fullName evidence="1">Uncharacterized protein</fullName>
    </submittedName>
</protein>